<dbReference type="InterPro" id="IPR014106">
    <property type="entry name" value="SAICAR_synthase_Vibrio-typ"/>
</dbReference>
<keyword evidence="11" id="KW-1185">Reference proteome</keyword>
<keyword evidence="5 8" id="KW-0658">Purine biosynthesis</keyword>
<dbReference type="eggNOG" id="COG0152">
    <property type="taxonomic scope" value="Bacteria"/>
</dbReference>
<dbReference type="GO" id="GO:0004639">
    <property type="term" value="F:phosphoribosylaminoimidazolesuccinocarboxamide synthase activity"/>
    <property type="evidence" value="ECO:0007669"/>
    <property type="project" value="UniProtKB-UniRule"/>
</dbReference>
<dbReference type="InterPro" id="IPR028923">
    <property type="entry name" value="SAICAR_synt/ADE2_N"/>
</dbReference>
<evidence type="ECO:0000256" key="8">
    <source>
        <dbReference type="HAMAP-Rule" id="MF_00137"/>
    </source>
</evidence>
<dbReference type="STRING" id="28176.CF66_2280"/>
<evidence type="ECO:0000313" key="10">
    <source>
        <dbReference type="EMBL" id="EPE37688.1"/>
    </source>
</evidence>
<dbReference type="Proteomes" id="UP000053688">
    <property type="component" value="Unassembled WGS sequence"/>
</dbReference>
<dbReference type="AlphaFoldDB" id="S3EHM8"/>
<accession>S3EHM8</accession>
<evidence type="ECO:0000256" key="6">
    <source>
        <dbReference type="ARBA" id="ARBA00022840"/>
    </source>
</evidence>
<dbReference type="Gene3D" id="3.30.470.20">
    <property type="entry name" value="ATP-grasp fold, B domain"/>
    <property type="match status" value="1"/>
</dbReference>
<dbReference type="GO" id="GO:0005524">
    <property type="term" value="F:ATP binding"/>
    <property type="evidence" value="ECO:0007669"/>
    <property type="project" value="UniProtKB-KW"/>
</dbReference>
<name>S3EHM8_9GAMM</name>
<dbReference type="PANTHER" id="PTHR43700">
    <property type="entry name" value="PHOSPHORIBOSYLAMINOIMIDAZOLE-SUCCINOCARBOXAMIDE SYNTHASE"/>
    <property type="match status" value="1"/>
</dbReference>
<sequence>MFKNQLLTITHDFPIRTDKPIYNGKIRSIYFLTSEDSKRLIKQKEYNISPDSLLAVMIVSDRISAFDCIWHTKGRLNGILGKGAAINSISKYWFKVFKTNGLADNHIVDIPHPLVWIIQKTKPIMIEAICRKFLTGSIWRDYKQGKRKFSNLILPEGLKKNTELPEIIITPSTKGILRGIPGVSETTDANISRKNIEDNFNLFNFLKIEDITEYERLSKKGFSIISNKLKTIGQTFIDTKFEFGYITNTTGKKKLIYIDEVGTPDSSRIWNTQEYKIGNIIELSKEKFRQFLLEYIPDSDILLNKERIVERQKIACNSKLPRNILLKISDLYLNAAEIITGQAISLSRNPKQEILKILDEEYHLIK</sequence>
<evidence type="ECO:0000256" key="5">
    <source>
        <dbReference type="ARBA" id="ARBA00022755"/>
    </source>
</evidence>
<evidence type="ECO:0000259" key="9">
    <source>
        <dbReference type="Pfam" id="PF01259"/>
    </source>
</evidence>
<evidence type="ECO:0000256" key="7">
    <source>
        <dbReference type="ARBA" id="ARBA00048475"/>
    </source>
</evidence>
<protein>
    <recommendedName>
        <fullName evidence="8">Phosphoribosylaminoimidazole-succinocarboxamide synthase</fullName>
        <ecNumber evidence="8">6.3.2.6</ecNumber>
    </recommendedName>
    <alternativeName>
        <fullName evidence="8">SAICAR synthetase</fullName>
    </alternativeName>
</protein>
<dbReference type="RefSeq" id="WP_016503486.1">
    <property type="nucleotide sequence ID" value="NZ_AMSD01000001.1"/>
</dbReference>
<dbReference type="Pfam" id="PF01259">
    <property type="entry name" value="SAICAR_synt"/>
    <property type="match status" value="1"/>
</dbReference>
<dbReference type="SUPFAM" id="SSF56104">
    <property type="entry name" value="SAICAR synthase-like"/>
    <property type="match status" value="1"/>
</dbReference>
<dbReference type="HAMAP" id="MF_00137">
    <property type="entry name" value="SAICAR_synth"/>
    <property type="match status" value="1"/>
</dbReference>
<dbReference type="GO" id="GO:0006189">
    <property type="term" value="P:'de novo' IMP biosynthetic process"/>
    <property type="evidence" value="ECO:0007669"/>
    <property type="project" value="UniProtKB-UniRule"/>
</dbReference>
<reference evidence="10 11" key="1">
    <citation type="journal article" date="2014" name="Environ. Microbiol.">
        <title>Genomic signatures of obligate host dependence in the luminous bacterial symbiont of a vertebrate.</title>
        <authorList>
            <person name="Hendry T.A."/>
            <person name="de Wet J.R."/>
            <person name="Dunlap P.V."/>
        </authorList>
    </citation>
    <scope>NUCLEOTIDE SEQUENCE [LARGE SCALE GENOMIC DNA]</scope>
    <source>
        <strain evidence="10 11">Akat1</strain>
    </source>
</reference>
<dbReference type="PANTHER" id="PTHR43700:SF1">
    <property type="entry name" value="PHOSPHORIBOSYLAMINOIMIDAZOLE-SUCCINOCARBOXAMIDE SYNTHASE"/>
    <property type="match status" value="1"/>
</dbReference>
<evidence type="ECO:0000256" key="4">
    <source>
        <dbReference type="ARBA" id="ARBA00022741"/>
    </source>
</evidence>
<evidence type="ECO:0000256" key="1">
    <source>
        <dbReference type="ARBA" id="ARBA00004672"/>
    </source>
</evidence>
<keyword evidence="4 8" id="KW-0547">Nucleotide-binding</keyword>
<dbReference type="Gene3D" id="3.30.200.20">
    <property type="entry name" value="Phosphorylase Kinase, domain 1"/>
    <property type="match status" value="1"/>
</dbReference>
<dbReference type="NCBIfam" id="TIGR02735">
    <property type="entry name" value="purC_vibrio"/>
    <property type="match status" value="1"/>
</dbReference>
<proteinExistence type="inferred from homology"/>
<comment type="caution">
    <text evidence="10">The sequence shown here is derived from an EMBL/GenBank/DDBJ whole genome shotgun (WGS) entry which is preliminary data.</text>
</comment>
<keyword evidence="6 8" id="KW-0067">ATP-binding</keyword>
<evidence type="ECO:0000256" key="2">
    <source>
        <dbReference type="ARBA" id="ARBA00010190"/>
    </source>
</evidence>
<dbReference type="GO" id="GO:0005737">
    <property type="term" value="C:cytoplasm"/>
    <property type="evidence" value="ECO:0007669"/>
    <property type="project" value="TreeGrafter"/>
</dbReference>
<dbReference type="EMBL" id="AMSD01000001">
    <property type="protein sequence ID" value="EPE37688.1"/>
    <property type="molecule type" value="Genomic_DNA"/>
</dbReference>
<comment type="pathway">
    <text evidence="1 8">Purine metabolism; IMP biosynthesis via de novo pathway; 5-amino-1-(5-phospho-D-ribosyl)imidazole-4-carboxamide from 5-amino-1-(5-phospho-D-ribosyl)imidazole-4-carboxylate: step 1/2.</text>
</comment>
<dbReference type="PATRIC" id="fig|1236703.3.peg.135"/>
<dbReference type="CDD" id="cd01414">
    <property type="entry name" value="SAICAR_synt_Sc"/>
    <property type="match status" value="1"/>
</dbReference>
<organism evidence="10 11">
    <name type="scientific">Candidatus Photodesmus katoptron Akat1</name>
    <dbReference type="NCBI Taxonomy" id="1236703"/>
    <lineage>
        <taxon>Bacteria</taxon>
        <taxon>Pseudomonadati</taxon>
        <taxon>Pseudomonadota</taxon>
        <taxon>Gammaproteobacteria</taxon>
        <taxon>Vibrionales</taxon>
        <taxon>Vibrionaceae</taxon>
        <taxon>Candidatus Photodesmus</taxon>
    </lineage>
</organism>
<keyword evidence="3 8" id="KW-0436">Ligase</keyword>
<dbReference type="UniPathway" id="UPA00074">
    <property type="reaction ID" value="UER00131"/>
</dbReference>
<comment type="similarity">
    <text evidence="2 8">Belongs to the SAICAR synthetase family.</text>
</comment>
<feature type="domain" description="SAICAR synthetase/ADE2 N-terminal" evidence="9">
    <location>
        <begin position="46"/>
        <end position="294"/>
    </location>
</feature>
<gene>
    <name evidence="8 10" type="primary">purC</name>
    <name evidence="10" type="ORF">O1U_0147</name>
</gene>
<evidence type="ECO:0000313" key="11">
    <source>
        <dbReference type="Proteomes" id="UP000053688"/>
    </source>
</evidence>
<comment type="catalytic activity">
    <reaction evidence="7 8">
        <text>5-amino-1-(5-phospho-D-ribosyl)imidazole-4-carboxylate + L-aspartate + ATP = (2S)-2-[5-amino-1-(5-phospho-beta-D-ribosyl)imidazole-4-carboxamido]succinate + ADP + phosphate + 2 H(+)</text>
        <dbReference type="Rhea" id="RHEA:22628"/>
        <dbReference type="ChEBI" id="CHEBI:15378"/>
        <dbReference type="ChEBI" id="CHEBI:29991"/>
        <dbReference type="ChEBI" id="CHEBI:30616"/>
        <dbReference type="ChEBI" id="CHEBI:43474"/>
        <dbReference type="ChEBI" id="CHEBI:58443"/>
        <dbReference type="ChEBI" id="CHEBI:77657"/>
        <dbReference type="ChEBI" id="CHEBI:456216"/>
        <dbReference type="EC" id="6.3.2.6"/>
    </reaction>
</comment>
<evidence type="ECO:0000256" key="3">
    <source>
        <dbReference type="ARBA" id="ARBA00022598"/>
    </source>
</evidence>
<dbReference type="EC" id="6.3.2.6" evidence="8"/>